<dbReference type="PANTHER" id="PTHR42648:SF21">
    <property type="entry name" value="CYSTEINE-RICH RLK (RECEPTOR-LIKE PROTEIN KINASE) 8"/>
    <property type="match status" value="1"/>
</dbReference>
<keyword evidence="2" id="KW-0378">Hydrolase</keyword>
<dbReference type="SUPFAM" id="SSF56672">
    <property type="entry name" value="DNA/RNA polymerases"/>
    <property type="match status" value="1"/>
</dbReference>
<dbReference type="Pfam" id="PF07727">
    <property type="entry name" value="RVT_2"/>
    <property type="match status" value="1"/>
</dbReference>
<dbReference type="InterPro" id="IPR039537">
    <property type="entry name" value="Retrotran_Ty1/copia-like"/>
</dbReference>
<keyword evidence="1" id="KW-0479">Metal-binding</keyword>
<evidence type="ECO:0000259" key="3">
    <source>
        <dbReference type="PROSITE" id="PS50994"/>
    </source>
</evidence>
<proteinExistence type="predicted"/>
<name>A0AAD8U1V9_LOLMU</name>
<dbReference type="Pfam" id="PF00665">
    <property type="entry name" value="rve"/>
    <property type="match status" value="1"/>
</dbReference>
<dbReference type="GO" id="GO:0016787">
    <property type="term" value="F:hydrolase activity"/>
    <property type="evidence" value="ECO:0007669"/>
    <property type="project" value="UniProtKB-KW"/>
</dbReference>
<protein>
    <recommendedName>
        <fullName evidence="3">Integrase catalytic domain-containing protein</fullName>
    </recommendedName>
</protein>
<dbReference type="InterPro" id="IPR043502">
    <property type="entry name" value="DNA/RNA_pol_sf"/>
</dbReference>
<gene>
    <name evidence="4" type="ORF">QYE76_013814</name>
</gene>
<organism evidence="4 5">
    <name type="scientific">Lolium multiflorum</name>
    <name type="common">Italian ryegrass</name>
    <name type="synonym">Lolium perenne subsp. multiflorum</name>
    <dbReference type="NCBI Taxonomy" id="4521"/>
    <lineage>
        <taxon>Eukaryota</taxon>
        <taxon>Viridiplantae</taxon>
        <taxon>Streptophyta</taxon>
        <taxon>Embryophyta</taxon>
        <taxon>Tracheophyta</taxon>
        <taxon>Spermatophyta</taxon>
        <taxon>Magnoliopsida</taxon>
        <taxon>Liliopsida</taxon>
        <taxon>Poales</taxon>
        <taxon>Poaceae</taxon>
        <taxon>BOP clade</taxon>
        <taxon>Pooideae</taxon>
        <taxon>Poodae</taxon>
        <taxon>Poeae</taxon>
        <taxon>Poeae Chloroplast Group 2 (Poeae type)</taxon>
        <taxon>Loliodinae</taxon>
        <taxon>Loliinae</taxon>
        <taxon>Lolium</taxon>
    </lineage>
</organism>
<dbReference type="GO" id="GO:0015074">
    <property type="term" value="P:DNA integration"/>
    <property type="evidence" value="ECO:0007669"/>
    <property type="project" value="InterPro"/>
</dbReference>
<dbReference type="Gene3D" id="3.30.420.10">
    <property type="entry name" value="Ribonuclease H-like superfamily/Ribonuclease H"/>
    <property type="match status" value="1"/>
</dbReference>
<comment type="caution">
    <text evidence="4">The sequence shown here is derived from an EMBL/GenBank/DDBJ whole genome shotgun (WGS) entry which is preliminary data.</text>
</comment>
<dbReference type="GO" id="GO:0046872">
    <property type="term" value="F:metal ion binding"/>
    <property type="evidence" value="ECO:0007669"/>
    <property type="project" value="UniProtKB-KW"/>
</dbReference>
<dbReference type="AlphaFoldDB" id="A0AAD8U1V9"/>
<dbReference type="SUPFAM" id="SSF53098">
    <property type="entry name" value="Ribonuclease H-like"/>
    <property type="match status" value="1"/>
</dbReference>
<dbReference type="Proteomes" id="UP001231189">
    <property type="component" value="Unassembled WGS sequence"/>
</dbReference>
<keyword evidence="5" id="KW-1185">Reference proteome</keyword>
<dbReference type="InterPro" id="IPR001584">
    <property type="entry name" value="Integrase_cat-core"/>
</dbReference>
<dbReference type="PROSITE" id="PS50994">
    <property type="entry name" value="INTEGRASE"/>
    <property type="match status" value="1"/>
</dbReference>
<dbReference type="InterPro" id="IPR013103">
    <property type="entry name" value="RVT_2"/>
</dbReference>
<dbReference type="EMBL" id="JAUUTY010000001">
    <property type="protein sequence ID" value="KAK1697117.1"/>
    <property type="molecule type" value="Genomic_DNA"/>
</dbReference>
<accession>A0AAD8U1V9</accession>
<reference evidence="4" key="1">
    <citation type="submission" date="2023-07" db="EMBL/GenBank/DDBJ databases">
        <title>A chromosome-level genome assembly of Lolium multiflorum.</title>
        <authorList>
            <person name="Chen Y."/>
            <person name="Copetti D."/>
            <person name="Kolliker R."/>
            <person name="Studer B."/>
        </authorList>
    </citation>
    <scope>NUCLEOTIDE SEQUENCE</scope>
    <source>
        <strain evidence="4">02402/16</strain>
        <tissue evidence="4">Leaf</tissue>
    </source>
</reference>
<dbReference type="GO" id="GO:0003676">
    <property type="term" value="F:nucleic acid binding"/>
    <property type="evidence" value="ECO:0007669"/>
    <property type="project" value="InterPro"/>
</dbReference>
<evidence type="ECO:0000313" key="4">
    <source>
        <dbReference type="EMBL" id="KAK1697117.1"/>
    </source>
</evidence>
<evidence type="ECO:0000256" key="2">
    <source>
        <dbReference type="ARBA" id="ARBA00022801"/>
    </source>
</evidence>
<evidence type="ECO:0000313" key="5">
    <source>
        <dbReference type="Proteomes" id="UP001231189"/>
    </source>
</evidence>
<feature type="domain" description="Integrase catalytic" evidence="3">
    <location>
        <begin position="1"/>
        <end position="175"/>
    </location>
</feature>
<evidence type="ECO:0000256" key="1">
    <source>
        <dbReference type="ARBA" id="ARBA00022723"/>
    </source>
</evidence>
<dbReference type="InterPro" id="IPR036397">
    <property type="entry name" value="RNaseH_sf"/>
</dbReference>
<sequence length="308" mass="35863">MHGAPHKAKTIISTTRCLELLHVDLFGPPSHESLGGKKYCLVIVDDYSRYCWVFFFKPQWTMMEFSNQVQRNYNATILAIRSDNGTEFKNYTLDDFLGEEGIQHQYSSPYTPQQNGVAERKNRTLIEAARTMMMEYKSNYNFWAEAISTACHATNRLYFRKGLEKTPYEILTGNKPNVSHFKVQQMDVKSTFLNGPLHEEVYVKQPPRFEDPHFPDHVFKLKKALYGLKQAPRAWFEMSMMGELKYFLGFEIKKMRQGTFVNQAKYLQDMLKRFDMKDAKVIGTPMHLKCQLSLDETDKAVDPSSTVR</sequence>
<dbReference type="PANTHER" id="PTHR42648">
    <property type="entry name" value="TRANSPOSASE, PUTATIVE-RELATED"/>
    <property type="match status" value="1"/>
</dbReference>
<dbReference type="InterPro" id="IPR012337">
    <property type="entry name" value="RNaseH-like_sf"/>
</dbReference>